<dbReference type="AlphaFoldDB" id="A0AAV7GAE0"/>
<feature type="signal peptide" evidence="1">
    <location>
        <begin position="1"/>
        <end position="28"/>
    </location>
</feature>
<name>A0AAV7GAE0_DENCH</name>
<evidence type="ECO:0000256" key="1">
    <source>
        <dbReference type="SAM" id="SignalP"/>
    </source>
</evidence>
<accession>A0AAV7GAE0</accession>
<evidence type="ECO:0000313" key="2">
    <source>
        <dbReference type="EMBL" id="KAH0453130.1"/>
    </source>
</evidence>
<keyword evidence="3" id="KW-1185">Reference proteome</keyword>
<dbReference type="Proteomes" id="UP000775213">
    <property type="component" value="Unassembled WGS sequence"/>
</dbReference>
<reference evidence="2 3" key="1">
    <citation type="journal article" date="2021" name="Hortic Res">
        <title>Chromosome-scale assembly of the Dendrobium chrysotoxum genome enhances the understanding of orchid evolution.</title>
        <authorList>
            <person name="Zhang Y."/>
            <person name="Zhang G.Q."/>
            <person name="Zhang D."/>
            <person name="Liu X.D."/>
            <person name="Xu X.Y."/>
            <person name="Sun W.H."/>
            <person name="Yu X."/>
            <person name="Zhu X."/>
            <person name="Wang Z.W."/>
            <person name="Zhao X."/>
            <person name="Zhong W.Y."/>
            <person name="Chen H."/>
            <person name="Yin W.L."/>
            <person name="Huang T."/>
            <person name="Niu S.C."/>
            <person name="Liu Z.J."/>
        </authorList>
    </citation>
    <scope>NUCLEOTIDE SEQUENCE [LARGE SCALE GENOMIC DNA]</scope>
    <source>
        <strain evidence="2">Lindl</strain>
    </source>
</reference>
<dbReference type="EMBL" id="JAGFBR010000016">
    <property type="protein sequence ID" value="KAH0453130.1"/>
    <property type="molecule type" value="Genomic_DNA"/>
</dbReference>
<sequence>MKGRNLLTLFLWLMALVLFITTCTGALAHVKEHENVVHPQEYSDDPVLLVHFKANDKVWQGRLWSGILLKSANFT</sequence>
<keyword evidence="1" id="KW-0732">Signal</keyword>
<protein>
    <submittedName>
        <fullName evidence="2">Uncharacterized protein</fullName>
    </submittedName>
</protein>
<comment type="caution">
    <text evidence="2">The sequence shown here is derived from an EMBL/GenBank/DDBJ whole genome shotgun (WGS) entry which is preliminary data.</text>
</comment>
<organism evidence="2 3">
    <name type="scientific">Dendrobium chrysotoxum</name>
    <name type="common">Orchid</name>
    <dbReference type="NCBI Taxonomy" id="161865"/>
    <lineage>
        <taxon>Eukaryota</taxon>
        <taxon>Viridiplantae</taxon>
        <taxon>Streptophyta</taxon>
        <taxon>Embryophyta</taxon>
        <taxon>Tracheophyta</taxon>
        <taxon>Spermatophyta</taxon>
        <taxon>Magnoliopsida</taxon>
        <taxon>Liliopsida</taxon>
        <taxon>Asparagales</taxon>
        <taxon>Orchidaceae</taxon>
        <taxon>Epidendroideae</taxon>
        <taxon>Malaxideae</taxon>
        <taxon>Dendrobiinae</taxon>
        <taxon>Dendrobium</taxon>
    </lineage>
</organism>
<gene>
    <name evidence="2" type="ORF">IEQ34_017454</name>
</gene>
<proteinExistence type="predicted"/>
<evidence type="ECO:0000313" key="3">
    <source>
        <dbReference type="Proteomes" id="UP000775213"/>
    </source>
</evidence>
<feature type="chain" id="PRO_5044023526" evidence="1">
    <location>
        <begin position="29"/>
        <end position="75"/>
    </location>
</feature>